<keyword evidence="1" id="KW-0472">Membrane</keyword>
<name>A0A563W1K1_9CYAN</name>
<keyword evidence="1" id="KW-0812">Transmembrane</keyword>
<dbReference type="Proteomes" id="UP000320055">
    <property type="component" value="Unassembled WGS sequence"/>
</dbReference>
<keyword evidence="3" id="KW-1185">Reference proteome</keyword>
<evidence type="ECO:0000313" key="2">
    <source>
        <dbReference type="EMBL" id="VEP17536.1"/>
    </source>
</evidence>
<feature type="transmembrane region" description="Helical" evidence="1">
    <location>
        <begin position="103"/>
        <end position="125"/>
    </location>
</feature>
<feature type="transmembrane region" description="Helical" evidence="1">
    <location>
        <begin position="79"/>
        <end position="97"/>
    </location>
</feature>
<dbReference type="GO" id="GO:0016740">
    <property type="term" value="F:transferase activity"/>
    <property type="evidence" value="ECO:0007669"/>
    <property type="project" value="UniProtKB-KW"/>
</dbReference>
<accession>A0A563W1K1</accession>
<organism evidence="2 3">
    <name type="scientific">Hyella patelloides LEGE 07179</name>
    <dbReference type="NCBI Taxonomy" id="945734"/>
    <lineage>
        <taxon>Bacteria</taxon>
        <taxon>Bacillati</taxon>
        <taxon>Cyanobacteriota</taxon>
        <taxon>Cyanophyceae</taxon>
        <taxon>Pleurocapsales</taxon>
        <taxon>Hyellaceae</taxon>
        <taxon>Hyella</taxon>
    </lineage>
</organism>
<keyword evidence="2" id="KW-0808">Transferase</keyword>
<evidence type="ECO:0000256" key="1">
    <source>
        <dbReference type="SAM" id="Phobius"/>
    </source>
</evidence>
<feature type="transmembrane region" description="Helical" evidence="1">
    <location>
        <begin position="137"/>
        <end position="156"/>
    </location>
</feature>
<proteinExistence type="predicted"/>
<feature type="transmembrane region" description="Helical" evidence="1">
    <location>
        <begin position="21"/>
        <end position="41"/>
    </location>
</feature>
<dbReference type="EMBL" id="CAACVJ010000583">
    <property type="protein sequence ID" value="VEP17536.1"/>
    <property type="molecule type" value="Genomic_DNA"/>
</dbReference>
<gene>
    <name evidence="2" type="ORF">H1P_6230001</name>
</gene>
<dbReference type="AlphaFoldDB" id="A0A563W1K1"/>
<sequence length="289" mass="33774">MQFWLSPQGTTRLAETGIETNIFLVILYYLSYLEPVFLFFYGDFSVRRSVTTIGIGQLYIWEFLTVITSLLAFKKQLTIESKIIFLWLFLYPIPAALTEEQHAIRAIIGMPLFALISSYGFWLLYERLVSNNKHITKNLLLIAIALSFCYYIYAYYNYSQNKISDTGVGHWQYGIGEALNYAEINNYQCVFVSNKFKRPNMYILFYTQYPPAEYQKAPHDPEAKYFTEPTQLGKYTIADLQKYNLEQSDCLFIITAKELTEFQQKYSKNQKIKTIKTPEGISKIVLLEK</sequence>
<keyword evidence="1" id="KW-1133">Transmembrane helix</keyword>
<reference evidence="2 3" key="1">
    <citation type="submission" date="2019-01" db="EMBL/GenBank/DDBJ databases">
        <authorList>
            <person name="Brito A."/>
        </authorList>
    </citation>
    <scope>NUCLEOTIDE SEQUENCE [LARGE SCALE GENOMIC DNA]</scope>
    <source>
        <strain evidence="2">1</strain>
    </source>
</reference>
<feature type="transmembrane region" description="Helical" evidence="1">
    <location>
        <begin position="53"/>
        <end position="72"/>
    </location>
</feature>
<evidence type="ECO:0000313" key="3">
    <source>
        <dbReference type="Proteomes" id="UP000320055"/>
    </source>
</evidence>
<protein>
    <submittedName>
        <fullName evidence="2">Glycosyl transferase family 39</fullName>
    </submittedName>
</protein>